<proteinExistence type="predicted"/>
<dbReference type="SUPFAM" id="SSF56219">
    <property type="entry name" value="DNase I-like"/>
    <property type="match status" value="1"/>
</dbReference>
<name>A0A919K9U5_9ACTN</name>
<reference evidence="1" key="1">
    <citation type="submission" date="2021-01" db="EMBL/GenBank/DDBJ databases">
        <title>Whole genome shotgun sequence of Actinoplanes rishiriensis NBRC 108556.</title>
        <authorList>
            <person name="Komaki H."/>
            <person name="Tamura T."/>
        </authorList>
    </citation>
    <scope>NUCLEOTIDE SEQUENCE</scope>
    <source>
        <strain evidence="1">NBRC 108556</strain>
    </source>
</reference>
<dbReference type="InterPro" id="IPR036691">
    <property type="entry name" value="Endo/exonu/phosph_ase_sf"/>
</dbReference>
<sequence length="270" mass="29978">MSDDAMQGMLFAGFGIQPAVDDRVADTELRLCTLNINSPSPARARRLVDWLADTKCNALVLTEVQAGPACDLIRTTLDAHGYRLQTTPGWRDQRFHTIVAAKGFRLDAVQPSGFDPRITAVDLNSVGGTIRLVGVYAPTNGMTPDSSHRRRHFQQQFTAYLADILHPQLCVTGDLNVVEPDHQPHLPNFEDHDYDFYRGLIDLGLHDAYRNCHAHGTDHSWISSRYGSQRLDHVLIADTSAVTSCAYDHAPRLQELTDHSALQLVVKLTG</sequence>
<dbReference type="AlphaFoldDB" id="A0A919K9U5"/>
<dbReference type="Gene3D" id="3.60.10.10">
    <property type="entry name" value="Endonuclease/exonuclease/phosphatase"/>
    <property type="match status" value="1"/>
</dbReference>
<comment type="caution">
    <text evidence="1">The sequence shown here is derived from an EMBL/GenBank/DDBJ whole genome shotgun (WGS) entry which is preliminary data.</text>
</comment>
<evidence type="ECO:0000313" key="1">
    <source>
        <dbReference type="EMBL" id="GIF01134.1"/>
    </source>
</evidence>
<evidence type="ECO:0000313" key="2">
    <source>
        <dbReference type="Proteomes" id="UP000636960"/>
    </source>
</evidence>
<gene>
    <name evidence="1" type="ORF">Ari01nite_85980</name>
</gene>
<protein>
    <submittedName>
        <fullName evidence="1">Uncharacterized protein</fullName>
    </submittedName>
</protein>
<organism evidence="1 2">
    <name type="scientific">Paractinoplanes rishiriensis</name>
    <dbReference type="NCBI Taxonomy" id="1050105"/>
    <lineage>
        <taxon>Bacteria</taxon>
        <taxon>Bacillati</taxon>
        <taxon>Actinomycetota</taxon>
        <taxon>Actinomycetes</taxon>
        <taxon>Micromonosporales</taxon>
        <taxon>Micromonosporaceae</taxon>
        <taxon>Paractinoplanes</taxon>
    </lineage>
</organism>
<accession>A0A919K9U5</accession>
<keyword evidence="2" id="KW-1185">Reference proteome</keyword>
<dbReference type="EMBL" id="BOMV01000099">
    <property type="protein sequence ID" value="GIF01134.1"/>
    <property type="molecule type" value="Genomic_DNA"/>
</dbReference>
<dbReference type="RefSeq" id="WP_203789641.1">
    <property type="nucleotide sequence ID" value="NZ_BOMV01000099.1"/>
</dbReference>
<dbReference type="Proteomes" id="UP000636960">
    <property type="component" value="Unassembled WGS sequence"/>
</dbReference>